<evidence type="ECO:0000256" key="1">
    <source>
        <dbReference type="SAM" id="SignalP"/>
    </source>
</evidence>
<organism evidence="2 3">
    <name type="scientific">Streptomyces ipomoeae</name>
    <dbReference type="NCBI Taxonomy" id="103232"/>
    <lineage>
        <taxon>Bacteria</taxon>
        <taxon>Bacillati</taxon>
        <taxon>Actinomycetota</taxon>
        <taxon>Actinomycetes</taxon>
        <taxon>Kitasatosporales</taxon>
        <taxon>Streptomycetaceae</taxon>
        <taxon>Streptomyces</taxon>
    </lineage>
</organism>
<name>A0AAE8W3Q1_9ACTN</name>
<evidence type="ECO:0000313" key="2">
    <source>
        <dbReference type="EMBL" id="TQE35820.1"/>
    </source>
</evidence>
<protein>
    <recommendedName>
        <fullName evidence="4">Secreted protein</fullName>
    </recommendedName>
</protein>
<feature type="signal peptide" evidence="1">
    <location>
        <begin position="1"/>
        <end position="24"/>
    </location>
</feature>
<proteinExistence type="predicted"/>
<gene>
    <name evidence="2" type="ORF">Sipo8835_12365</name>
</gene>
<dbReference type="Proteomes" id="UP000318720">
    <property type="component" value="Unassembled WGS sequence"/>
</dbReference>
<keyword evidence="1" id="KW-0732">Signal</keyword>
<dbReference type="RefSeq" id="WP_009342182.1">
    <property type="nucleotide sequence ID" value="NZ_JARAVA010000056.1"/>
</dbReference>
<evidence type="ECO:0008006" key="4">
    <source>
        <dbReference type="Google" id="ProtNLM"/>
    </source>
</evidence>
<evidence type="ECO:0000313" key="3">
    <source>
        <dbReference type="Proteomes" id="UP000318720"/>
    </source>
</evidence>
<sequence>MRRWTAVAAASATVLLFGANSASASPTMNWKEVSTNDSWVCSSYVTHVDKPGVKFKACIVTNLKGHSQAVLVVQNVSGSAVTIDGRIVFDSQEGGDAWCASSTLNSGFTRGCFGPTVKVCKAHGDAVVTLGVNGKDDTTRREWDFTVICG</sequence>
<feature type="chain" id="PRO_5042023982" description="Secreted protein" evidence="1">
    <location>
        <begin position="25"/>
        <end position="150"/>
    </location>
</feature>
<reference evidence="2 3" key="1">
    <citation type="submission" date="2019-03" db="EMBL/GenBank/DDBJ databases">
        <title>Comparative genomic analyses of the sweetpotato soil rot pathogen, Streptomyces ipomoeae.</title>
        <authorList>
            <person name="Ruschel Soares N."/>
            <person name="Badger J.H."/>
            <person name="Huguet-Tapia J.C."/>
            <person name="Clark C.A."/>
            <person name="Pettis G.S."/>
        </authorList>
    </citation>
    <scope>NUCLEOTIDE SEQUENCE [LARGE SCALE GENOMIC DNA]</scope>
    <source>
        <strain evidence="2 3">88-35</strain>
    </source>
</reference>
<accession>A0AAE8W3Q1</accession>
<dbReference type="AlphaFoldDB" id="A0AAE8W3Q1"/>
<comment type="caution">
    <text evidence="2">The sequence shown here is derived from an EMBL/GenBank/DDBJ whole genome shotgun (WGS) entry which is preliminary data.</text>
</comment>
<dbReference type="EMBL" id="SPAZ01000101">
    <property type="protein sequence ID" value="TQE35820.1"/>
    <property type="molecule type" value="Genomic_DNA"/>
</dbReference>